<organism evidence="3 4">
    <name type="scientific">Nocardiopsis lambiniae</name>
    <dbReference type="NCBI Taxonomy" id="3075539"/>
    <lineage>
        <taxon>Bacteria</taxon>
        <taxon>Bacillati</taxon>
        <taxon>Actinomycetota</taxon>
        <taxon>Actinomycetes</taxon>
        <taxon>Streptosporangiales</taxon>
        <taxon>Nocardiopsidaceae</taxon>
        <taxon>Nocardiopsis</taxon>
    </lineage>
</organism>
<feature type="transmembrane region" description="Helical" evidence="2">
    <location>
        <begin position="50"/>
        <end position="71"/>
    </location>
</feature>
<evidence type="ECO:0000256" key="1">
    <source>
        <dbReference type="SAM" id="MobiDB-lite"/>
    </source>
</evidence>
<dbReference type="InterPro" id="IPR011990">
    <property type="entry name" value="TPR-like_helical_dom_sf"/>
</dbReference>
<dbReference type="SUPFAM" id="SSF52540">
    <property type="entry name" value="P-loop containing nucleoside triphosphate hydrolases"/>
    <property type="match status" value="1"/>
</dbReference>
<dbReference type="RefSeq" id="WP_311510314.1">
    <property type="nucleotide sequence ID" value="NZ_JAVREP010000001.1"/>
</dbReference>
<feature type="region of interest" description="Disordered" evidence="1">
    <location>
        <begin position="1049"/>
        <end position="1079"/>
    </location>
</feature>
<keyword evidence="2" id="KW-0472">Membrane</keyword>
<dbReference type="Proteomes" id="UP001183390">
    <property type="component" value="Unassembled WGS sequence"/>
</dbReference>
<gene>
    <name evidence="3" type="ORF">RM479_03945</name>
</gene>
<comment type="caution">
    <text evidence="3">The sequence shown here is derived from an EMBL/GenBank/DDBJ whole genome shotgun (WGS) entry which is preliminary data.</text>
</comment>
<sequence length="1079" mass="120243">MDEESFGRGGNGLLPRWRPVRTGLGTALVLTVGLGTMFQTFPDLFPDGGAWWVVALSMLGSGLTASAQVLLDRHPRAFEGARERAVRRRLPATVEHFIGHTDLMAEVRAAFSRFPRRRTRRLSRRRGAGPLIIAVTGEGGTGKSQFVSQVVAEVGDRFPDGEMEFELYGSVSRHARRGDSDDAPSVHRVPRRSSEILAQMLTAIGVRVPDGASLDELSGSWKTATERRRLLLVLDNAKDYEQVEPLLPVGPGCAVLITSRTDLHGTPGHMMLRRMGPLSPEEGLLLLNRLTAGRPRTPSAADREALPGLVAACHGFPLALCLVGAQIAQDNGPGAADLLRRMGDREGFPAVSGLQAVVRSLAFGLRQCTGEERLLLSRLAGVGATTFTAWAAAALMDVSEERAALILERLGHRYLVTFMYRAGGFERFQLHEHVRETLVTAGPRMLGVPEAELPDWSRDGLERAVRRLLRAYTLIAEEAARRAAPHEWGFGPEPLRPGAPGSPEARNPSGVPARPTGAGGPAVNAGPLPRFPAVDPLAWLESEQRGFETCFRWTRPETLPARDVERREIAGYGWRLRRAFSLLCRTGRVRWEAMREAAGEATALALATDDPVACAIALLDRAEVAGGHGDHDTGHELAVTASTVLESLDDPGAVDPRWRARAHRAVGVNLYRRGDLDDGRAEIDEAVRIFTAHRDVWWLVRSLCNLAEVYRFQGHQEEAHRQLSLAREELERSGEAPDQWPRVWLRLGEVLRLRGFALNAWFVLEEGRRQVSETPNGDWYHARYLRSLGQLPTHLLNKQVRVCEQLLDPARERERRRLIAWNRRWREKQEAEVAGLFADGMPDRGVLEKWLGVEEDPDHPRLPSRRLPFLGRRRRERLRDTWQVHDQIDRLRRAERMFTELGDTWGIMRTRLVLGQALMDQDRDRGKEEMLQAAEGFRASGDKWWHARAHRMAAESLRRVERTAEAEASARVAVEGYRGLRHRSGQLRAMKALAQITFPDAPLAAWRIMTQAEYLAREGVRLGTVPAGLLREVRDVLRVMEHGSGSALNVTALRRTAPETDDPVEEPDEGDDPHAPVPA</sequence>
<keyword evidence="2" id="KW-1133">Transmembrane helix</keyword>
<accession>A0ABU2M4J8</accession>
<dbReference type="SUPFAM" id="SSF48452">
    <property type="entry name" value="TPR-like"/>
    <property type="match status" value="1"/>
</dbReference>
<proteinExistence type="predicted"/>
<feature type="compositionally biased region" description="Acidic residues" evidence="1">
    <location>
        <begin position="1059"/>
        <end position="1071"/>
    </location>
</feature>
<keyword evidence="2" id="KW-0812">Transmembrane</keyword>
<reference evidence="4" key="1">
    <citation type="submission" date="2023-07" db="EMBL/GenBank/DDBJ databases">
        <title>30 novel species of actinomycetes from the DSMZ collection.</title>
        <authorList>
            <person name="Nouioui I."/>
        </authorList>
    </citation>
    <scope>NUCLEOTIDE SEQUENCE [LARGE SCALE GENOMIC DNA]</scope>
    <source>
        <strain evidence="4">DSM 44743</strain>
    </source>
</reference>
<dbReference type="PANTHER" id="PTHR47691">
    <property type="entry name" value="REGULATOR-RELATED"/>
    <property type="match status" value="1"/>
</dbReference>
<dbReference type="Gene3D" id="3.40.50.300">
    <property type="entry name" value="P-loop containing nucleotide triphosphate hydrolases"/>
    <property type="match status" value="1"/>
</dbReference>
<evidence type="ECO:0000313" key="4">
    <source>
        <dbReference type="Proteomes" id="UP001183390"/>
    </source>
</evidence>
<evidence type="ECO:0000256" key="2">
    <source>
        <dbReference type="SAM" id="Phobius"/>
    </source>
</evidence>
<dbReference type="PRINTS" id="PR00364">
    <property type="entry name" value="DISEASERSIST"/>
</dbReference>
<dbReference type="PANTHER" id="PTHR47691:SF3">
    <property type="entry name" value="HTH-TYPE TRANSCRIPTIONAL REGULATOR RV0890C-RELATED"/>
    <property type="match status" value="1"/>
</dbReference>
<feature type="transmembrane region" description="Helical" evidence="2">
    <location>
        <begin position="20"/>
        <end position="38"/>
    </location>
</feature>
<dbReference type="Gene3D" id="1.25.40.10">
    <property type="entry name" value="Tetratricopeptide repeat domain"/>
    <property type="match status" value="1"/>
</dbReference>
<protein>
    <submittedName>
        <fullName evidence="3">NB-ARC domain-containing protein</fullName>
    </submittedName>
</protein>
<dbReference type="EMBL" id="JAVREP010000001">
    <property type="protein sequence ID" value="MDT0327557.1"/>
    <property type="molecule type" value="Genomic_DNA"/>
</dbReference>
<feature type="region of interest" description="Disordered" evidence="1">
    <location>
        <begin position="486"/>
        <end position="527"/>
    </location>
</feature>
<dbReference type="InterPro" id="IPR027417">
    <property type="entry name" value="P-loop_NTPase"/>
</dbReference>
<name>A0ABU2M4J8_9ACTN</name>
<keyword evidence="4" id="KW-1185">Reference proteome</keyword>
<evidence type="ECO:0000313" key="3">
    <source>
        <dbReference type="EMBL" id="MDT0327557.1"/>
    </source>
</evidence>